<comment type="similarity">
    <text evidence="1 6">Belongs to the peptidase S10 family.</text>
</comment>
<dbReference type="PANTHER" id="PTHR11802">
    <property type="entry name" value="SERINE PROTEASE FAMILY S10 SERINE CARBOXYPEPTIDASE"/>
    <property type="match status" value="1"/>
</dbReference>
<dbReference type="SUPFAM" id="SSF53474">
    <property type="entry name" value="alpha/beta-Hydrolases"/>
    <property type="match status" value="1"/>
</dbReference>
<evidence type="ECO:0000256" key="2">
    <source>
        <dbReference type="ARBA" id="ARBA00022645"/>
    </source>
</evidence>
<dbReference type="PRINTS" id="PR00724">
    <property type="entry name" value="CRBOXYPTASEC"/>
</dbReference>
<evidence type="ECO:0000256" key="3">
    <source>
        <dbReference type="ARBA" id="ARBA00022670"/>
    </source>
</evidence>
<protein>
    <recommendedName>
        <fullName evidence="6">Carboxypeptidase</fullName>
        <ecNumber evidence="6">3.4.16.-</ecNumber>
    </recommendedName>
</protein>
<keyword evidence="5" id="KW-0325">Glycoprotein</keyword>
<dbReference type="Gene3D" id="3.40.50.1820">
    <property type="entry name" value="alpha/beta hydrolase"/>
    <property type="match status" value="1"/>
</dbReference>
<dbReference type="InterPro" id="IPR001563">
    <property type="entry name" value="Peptidase_S10"/>
</dbReference>
<evidence type="ECO:0000256" key="4">
    <source>
        <dbReference type="ARBA" id="ARBA00022801"/>
    </source>
</evidence>
<evidence type="ECO:0000313" key="7">
    <source>
        <dbReference type="EMBL" id="KAF1984270.1"/>
    </source>
</evidence>
<dbReference type="PROSITE" id="PS00131">
    <property type="entry name" value="CARBOXYPEPT_SER_SER"/>
    <property type="match status" value="1"/>
</dbReference>
<keyword evidence="2 6" id="KW-0121">Carboxypeptidase</keyword>
<evidence type="ECO:0000256" key="5">
    <source>
        <dbReference type="ARBA" id="ARBA00023180"/>
    </source>
</evidence>
<dbReference type="OrthoDB" id="443318at2759"/>
<accession>A0A6G1GU12</accession>
<name>A0A6G1GU12_9PEZI</name>
<dbReference type="InterPro" id="IPR018202">
    <property type="entry name" value="Ser_caboxypep_ser_AS"/>
</dbReference>
<dbReference type="GO" id="GO:0004185">
    <property type="term" value="F:serine-type carboxypeptidase activity"/>
    <property type="evidence" value="ECO:0007669"/>
    <property type="project" value="UniProtKB-UniRule"/>
</dbReference>
<dbReference type="Proteomes" id="UP000800041">
    <property type="component" value="Unassembled WGS sequence"/>
</dbReference>
<dbReference type="GO" id="GO:0006508">
    <property type="term" value="P:proteolysis"/>
    <property type="evidence" value="ECO:0007669"/>
    <property type="project" value="UniProtKB-KW"/>
</dbReference>
<proteinExistence type="inferred from homology"/>
<evidence type="ECO:0000256" key="1">
    <source>
        <dbReference type="ARBA" id="ARBA00009431"/>
    </source>
</evidence>
<evidence type="ECO:0000313" key="8">
    <source>
        <dbReference type="Proteomes" id="UP000800041"/>
    </source>
</evidence>
<dbReference type="PANTHER" id="PTHR11802:SF479">
    <property type="entry name" value="CARBOXYPEPTIDASE"/>
    <property type="match status" value="1"/>
</dbReference>
<keyword evidence="8" id="KW-1185">Reference proteome</keyword>
<gene>
    <name evidence="7" type="ORF">K402DRAFT_414009</name>
</gene>
<dbReference type="InterPro" id="IPR029058">
    <property type="entry name" value="AB_hydrolase_fold"/>
</dbReference>
<dbReference type="EC" id="3.4.16.-" evidence="6"/>
<dbReference type="AlphaFoldDB" id="A0A6G1GU12"/>
<keyword evidence="4 6" id="KW-0378">Hydrolase</keyword>
<keyword evidence="3 6" id="KW-0645">Protease</keyword>
<reference evidence="7" key="1">
    <citation type="journal article" date="2020" name="Stud. Mycol.">
        <title>101 Dothideomycetes genomes: a test case for predicting lifestyles and emergence of pathogens.</title>
        <authorList>
            <person name="Haridas S."/>
            <person name="Albert R."/>
            <person name="Binder M."/>
            <person name="Bloem J."/>
            <person name="Labutti K."/>
            <person name="Salamov A."/>
            <person name="Andreopoulos B."/>
            <person name="Baker S."/>
            <person name="Barry K."/>
            <person name="Bills G."/>
            <person name="Bluhm B."/>
            <person name="Cannon C."/>
            <person name="Castanera R."/>
            <person name="Culley D."/>
            <person name="Daum C."/>
            <person name="Ezra D."/>
            <person name="Gonzalez J."/>
            <person name="Henrissat B."/>
            <person name="Kuo A."/>
            <person name="Liang C."/>
            <person name="Lipzen A."/>
            <person name="Lutzoni F."/>
            <person name="Magnuson J."/>
            <person name="Mondo S."/>
            <person name="Nolan M."/>
            <person name="Ohm R."/>
            <person name="Pangilinan J."/>
            <person name="Park H.-J."/>
            <person name="Ramirez L."/>
            <person name="Alfaro M."/>
            <person name="Sun H."/>
            <person name="Tritt A."/>
            <person name="Yoshinaga Y."/>
            <person name="Zwiers L.-H."/>
            <person name="Turgeon B."/>
            <person name="Goodwin S."/>
            <person name="Spatafora J."/>
            <person name="Crous P."/>
            <person name="Grigoriev I."/>
        </authorList>
    </citation>
    <scope>NUCLEOTIDE SEQUENCE</scope>
    <source>
        <strain evidence="7">CBS 113979</strain>
    </source>
</reference>
<dbReference type="Pfam" id="PF00450">
    <property type="entry name" value="Peptidase_S10"/>
    <property type="match status" value="1"/>
</dbReference>
<sequence>MPRIHSPPAPITKRNIHLNEKTEPFAVNGSAIPQVPFDLGESYAGSLPVDEGRNLWYWYVPTSNEKASDEIVIWLNGGPGCSSLDGFFHENGPVTWMPGTYAPVRNTYSWSNLTNVVWVEQPIGTGFSTGTVTATSEEDVASQFILWWKNFVDTFDLHDRKVYITGESYAGMYVPYIADAMIRRNDTRYMDVSGIMIYDPSIGDDQILEQVPTLAFTEYHSSLFPFTTSQRAQINEMSATCGYDDYMKVGLQFPPKGPLPPAPGVGAFGGPRLGCDIFDTVIAMVTQLNPCFDIYQVGQLCPLLWDTEGFPYSTMYLPEGYKEPYFNQTSVKQALHAPEDVEWKICADGNVFRGFDQSPPSAINGGPLMRVVEKTNNVIVGHGILDMVLLSNGSLLALQNLTWNGKQGFQAPPNNPFYVPKHEDPSQASWAGDGIYGSWGTERGMTFVTIEMAGHMVPQYQPSAGYRTFELLLGRIANLSEVSPFSTQAGIGQPSVAVAIGGNKGTSYMGVEM</sequence>
<evidence type="ECO:0000256" key="6">
    <source>
        <dbReference type="RuleBase" id="RU361156"/>
    </source>
</evidence>
<dbReference type="EMBL" id="ML977169">
    <property type="protein sequence ID" value="KAF1984270.1"/>
    <property type="molecule type" value="Genomic_DNA"/>
</dbReference>
<organism evidence="7 8">
    <name type="scientific">Aulographum hederae CBS 113979</name>
    <dbReference type="NCBI Taxonomy" id="1176131"/>
    <lineage>
        <taxon>Eukaryota</taxon>
        <taxon>Fungi</taxon>
        <taxon>Dikarya</taxon>
        <taxon>Ascomycota</taxon>
        <taxon>Pezizomycotina</taxon>
        <taxon>Dothideomycetes</taxon>
        <taxon>Pleosporomycetidae</taxon>
        <taxon>Aulographales</taxon>
        <taxon>Aulographaceae</taxon>
    </lineage>
</organism>